<protein>
    <submittedName>
        <fullName evidence="1">Unannotated protein</fullName>
    </submittedName>
</protein>
<evidence type="ECO:0000313" key="1">
    <source>
        <dbReference type="EMBL" id="CAB4706961.1"/>
    </source>
</evidence>
<accession>A0A6J6Q587</accession>
<organism evidence="1">
    <name type="scientific">freshwater metagenome</name>
    <dbReference type="NCBI Taxonomy" id="449393"/>
    <lineage>
        <taxon>unclassified sequences</taxon>
        <taxon>metagenomes</taxon>
        <taxon>ecological metagenomes</taxon>
    </lineage>
</organism>
<name>A0A6J6Q587_9ZZZZ</name>
<reference evidence="1" key="1">
    <citation type="submission" date="2020-05" db="EMBL/GenBank/DDBJ databases">
        <authorList>
            <person name="Chiriac C."/>
            <person name="Salcher M."/>
            <person name="Ghai R."/>
            <person name="Kavagutti S V."/>
        </authorList>
    </citation>
    <scope>NUCLEOTIDE SEQUENCE</scope>
</reference>
<proteinExistence type="predicted"/>
<sequence length="78" mass="8917">MPATKYWLKVTPGARSPLNTEPKMKSNITGKRRVKTTDSRWRINCLISRPPRRKPTLIMFGLMIGQSSSNKYLLAKVV</sequence>
<dbReference type="EMBL" id="CAEZXV010000096">
    <property type="protein sequence ID" value="CAB4706961.1"/>
    <property type="molecule type" value="Genomic_DNA"/>
</dbReference>
<gene>
    <name evidence="1" type="ORF">UFOPK2598_00882</name>
</gene>
<dbReference type="AlphaFoldDB" id="A0A6J6Q587"/>